<dbReference type="PROSITE" id="PS00759">
    <property type="entry name" value="ARGE_DAPE_CPG2_2"/>
    <property type="match status" value="1"/>
</dbReference>
<sequence length="394" mass="40243">MTTLTAAAAAEVEPTLALLEALVAQRSLEGEEAAIERCLELMHDAVAPLAREVTRPVVDGLPALIARFGDGPVAQRVALSGHVDVVPADGAWASDPFTPARRGAVLAGRGTCDMKGGVAAFAGALRALSAAGLLERCSVELVLTADEEVGSRRGLIPLLEAGAVSATSAICGEPTGLDVYLGNRGLIWAAITVTGRGGHAGQAHALANPIAVASELIAALHAVELPVRDERFDPPAPSLTVTGVEGGPAAEAVNVIPDRVVLGVDRRLLPAEDVDAAVGVLRETVARVVGEPYGHAIELLRTWPAYAIEPQEPIAQACVAAARAAGRPGTLGMDSAANDSSWLDRAGIPTVLLGPGAPEQAHVTDEHVPLADVADAIAIYAHAIAARSSGRDIA</sequence>
<reference evidence="6 7" key="1">
    <citation type="journal article" date="2010" name="Stand. Genomic Sci.">
        <title>Complete genome sequence of Conexibacter woesei type strain (ID131577).</title>
        <authorList>
            <person name="Pukall R."/>
            <person name="Lapidus A."/>
            <person name="Glavina Del Rio T."/>
            <person name="Copeland A."/>
            <person name="Tice H."/>
            <person name="Cheng J.-F."/>
            <person name="Lucas S."/>
            <person name="Chen F."/>
            <person name="Nolan M."/>
            <person name="Bruce D."/>
            <person name="Goodwin L."/>
            <person name="Pitluck S."/>
            <person name="Mavromatis K."/>
            <person name="Ivanova N."/>
            <person name="Ovchinnikova G."/>
            <person name="Pati A."/>
            <person name="Chen A."/>
            <person name="Palaniappan K."/>
            <person name="Land M."/>
            <person name="Hauser L."/>
            <person name="Chang Y.-J."/>
            <person name="Jeffries C.D."/>
            <person name="Chain P."/>
            <person name="Meincke L."/>
            <person name="Sims D."/>
            <person name="Brettin T."/>
            <person name="Detter J.C."/>
            <person name="Rohde M."/>
            <person name="Goeker M."/>
            <person name="Bristow J."/>
            <person name="Eisen J.A."/>
            <person name="Markowitz V."/>
            <person name="Kyrpides N.C."/>
            <person name="Klenk H.-P."/>
            <person name="Hugenholtz P."/>
        </authorList>
    </citation>
    <scope>NUCLEOTIDE SEQUENCE [LARGE SCALE GENOMIC DNA]</scope>
    <source>
        <strain evidence="7">DSM 14684 / CIP 108061 / JCM 11494 / NBRC 100937 / ID131577</strain>
    </source>
</reference>
<dbReference type="GO" id="GO:0008777">
    <property type="term" value="F:acetylornithine deacetylase activity"/>
    <property type="evidence" value="ECO:0007669"/>
    <property type="project" value="TreeGrafter"/>
</dbReference>
<evidence type="ECO:0000313" key="6">
    <source>
        <dbReference type="EMBL" id="ADB51203.1"/>
    </source>
</evidence>
<dbReference type="AlphaFoldDB" id="D3FAP0"/>
<dbReference type="KEGG" id="cwo:Cwoe_2784"/>
<dbReference type="SUPFAM" id="SSF55031">
    <property type="entry name" value="Bacterial exopeptidase dimerisation domain"/>
    <property type="match status" value="1"/>
</dbReference>
<feature type="domain" description="Peptidase M20 dimerisation" evidence="5">
    <location>
        <begin position="182"/>
        <end position="286"/>
    </location>
</feature>
<evidence type="ECO:0000256" key="2">
    <source>
        <dbReference type="ARBA" id="ARBA00022723"/>
    </source>
</evidence>
<dbReference type="Proteomes" id="UP000008229">
    <property type="component" value="Chromosome"/>
</dbReference>
<dbReference type="HOGENOM" id="CLU_021802_2_0_11"/>
<evidence type="ECO:0000313" key="7">
    <source>
        <dbReference type="Proteomes" id="UP000008229"/>
    </source>
</evidence>
<keyword evidence="7" id="KW-1185">Reference proteome</keyword>
<dbReference type="Pfam" id="PF01546">
    <property type="entry name" value="Peptidase_M20"/>
    <property type="match status" value="1"/>
</dbReference>
<dbReference type="STRING" id="469383.Cwoe_2784"/>
<evidence type="ECO:0000256" key="1">
    <source>
        <dbReference type="ARBA" id="ARBA00001947"/>
    </source>
</evidence>
<dbReference type="InterPro" id="IPR002933">
    <property type="entry name" value="Peptidase_M20"/>
</dbReference>
<dbReference type="PANTHER" id="PTHR43808:SF31">
    <property type="entry name" value="N-ACETYL-L-CITRULLINE DEACETYLASE"/>
    <property type="match status" value="1"/>
</dbReference>
<name>D3FAP0_CONWI</name>
<keyword evidence="3" id="KW-0378">Hydrolase</keyword>
<dbReference type="eggNOG" id="COG0624">
    <property type="taxonomic scope" value="Bacteria"/>
</dbReference>
<dbReference type="InterPro" id="IPR001261">
    <property type="entry name" value="ArgE/DapE_CS"/>
</dbReference>
<comment type="cofactor">
    <cofactor evidence="1">
        <name>Zn(2+)</name>
        <dbReference type="ChEBI" id="CHEBI:29105"/>
    </cofactor>
</comment>
<dbReference type="GO" id="GO:0006526">
    <property type="term" value="P:L-arginine biosynthetic process"/>
    <property type="evidence" value="ECO:0007669"/>
    <property type="project" value="TreeGrafter"/>
</dbReference>
<protein>
    <submittedName>
        <fullName evidence="6">Peptidase M20</fullName>
    </submittedName>
</protein>
<dbReference type="EMBL" id="CP001854">
    <property type="protein sequence ID" value="ADB51203.1"/>
    <property type="molecule type" value="Genomic_DNA"/>
</dbReference>
<keyword evidence="2" id="KW-0479">Metal-binding</keyword>
<dbReference type="RefSeq" id="WP_012934254.1">
    <property type="nucleotide sequence ID" value="NC_013739.1"/>
</dbReference>
<dbReference type="PANTHER" id="PTHR43808">
    <property type="entry name" value="ACETYLORNITHINE DEACETYLASE"/>
    <property type="match status" value="1"/>
</dbReference>
<evidence type="ECO:0000259" key="5">
    <source>
        <dbReference type="Pfam" id="PF07687"/>
    </source>
</evidence>
<evidence type="ECO:0000256" key="3">
    <source>
        <dbReference type="ARBA" id="ARBA00022801"/>
    </source>
</evidence>
<dbReference type="Gene3D" id="3.30.70.360">
    <property type="match status" value="1"/>
</dbReference>
<dbReference type="Gene3D" id="3.40.630.10">
    <property type="entry name" value="Zn peptidases"/>
    <property type="match status" value="1"/>
</dbReference>
<organism evidence="6 7">
    <name type="scientific">Conexibacter woesei (strain DSM 14684 / CCUG 47730 / CIP 108061 / JCM 11494 / NBRC 100937 / ID131577)</name>
    <dbReference type="NCBI Taxonomy" id="469383"/>
    <lineage>
        <taxon>Bacteria</taxon>
        <taxon>Bacillati</taxon>
        <taxon>Actinomycetota</taxon>
        <taxon>Thermoleophilia</taxon>
        <taxon>Solirubrobacterales</taxon>
        <taxon>Conexibacteraceae</taxon>
        <taxon>Conexibacter</taxon>
    </lineage>
</organism>
<dbReference type="InterPro" id="IPR011650">
    <property type="entry name" value="Peptidase_M20_dimer"/>
</dbReference>
<dbReference type="OrthoDB" id="7055905at2"/>
<evidence type="ECO:0000256" key="4">
    <source>
        <dbReference type="ARBA" id="ARBA00022833"/>
    </source>
</evidence>
<keyword evidence="4" id="KW-0862">Zinc</keyword>
<dbReference type="InterPro" id="IPR050072">
    <property type="entry name" value="Peptidase_M20A"/>
</dbReference>
<dbReference type="Pfam" id="PF07687">
    <property type="entry name" value="M20_dimer"/>
    <property type="match status" value="1"/>
</dbReference>
<gene>
    <name evidence="6" type="ordered locus">Cwoe_2784</name>
</gene>
<dbReference type="PROSITE" id="PS00758">
    <property type="entry name" value="ARGE_DAPE_CPG2_1"/>
    <property type="match status" value="1"/>
</dbReference>
<dbReference type="GO" id="GO:0046872">
    <property type="term" value="F:metal ion binding"/>
    <property type="evidence" value="ECO:0007669"/>
    <property type="project" value="UniProtKB-KW"/>
</dbReference>
<reference evidence="7" key="2">
    <citation type="submission" date="2010-01" db="EMBL/GenBank/DDBJ databases">
        <title>The complete genome of Conexibacter woesei DSM 14684.</title>
        <authorList>
            <consortium name="US DOE Joint Genome Institute (JGI-PGF)"/>
            <person name="Lucas S."/>
            <person name="Copeland A."/>
            <person name="Lapidus A."/>
            <person name="Glavina del Rio T."/>
            <person name="Dalin E."/>
            <person name="Tice H."/>
            <person name="Bruce D."/>
            <person name="Goodwin L."/>
            <person name="Pitluck S."/>
            <person name="Kyrpides N."/>
            <person name="Mavromatis K."/>
            <person name="Ivanova N."/>
            <person name="Mikhailova N."/>
            <person name="Chertkov O."/>
            <person name="Brettin T."/>
            <person name="Detter J.C."/>
            <person name="Han C."/>
            <person name="Larimer F."/>
            <person name="Land M."/>
            <person name="Hauser L."/>
            <person name="Markowitz V."/>
            <person name="Cheng J.-F."/>
            <person name="Hugenholtz P."/>
            <person name="Woyke T."/>
            <person name="Wu D."/>
            <person name="Pukall R."/>
            <person name="Steenblock K."/>
            <person name="Schneider S."/>
            <person name="Klenk H.-P."/>
            <person name="Eisen J.A."/>
        </authorList>
    </citation>
    <scope>NUCLEOTIDE SEQUENCE [LARGE SCALE GENOMIC DNA]</scope>
    <source>
        <strain evidence="7">DSM 14684 / CIP 108061 / JCM 11494 / NBRC 100937 / ID131577</strain>
    </source>
</reference>
<proteinExistence type="predicted"/>
<accession>D3FAP0</accession>
<dbReference type="SUPFAM" id="SSF53187">
    <property type="entry name" value="Zn-dependent exopeptidases"/>
    <property type="match status" value="1"/>
</dbReference>
<dbReference type="InterPro" id="IPR036264">
    <property type="entry name" value="Bact_exopeptidase_dim_dom"/>
</dbReference>